<reference evidence="2" key="1">
    <citation type="journal article" date="2020" name="mSystems">
        <title>Genome- and Community-Level Interaction Insights into Carbon Utilization and Element Cycling Functions of Hydrothermarchaeota in Hydrothermal Sediment.</title>
        <authorList>
            <person name="Zhou Z."/>
            <person name="Liu Y."/>
            <person name="Xu W."/>
            <person name="Pan J."/>
            <person name="Luo Z.H."/>
            <person name="Li M."/>
        </authorList>
    </citation>
    <scope>NUCLEOTIDE SEQUENCE [LARGE SCALE GENOMIC DNA]</scope>
    <source>
        <strain evidence="2">SpSt-243</strain>
    </source>
</reference>
<proteinExistence type="predicted"/>
<accession>A0A7C1SXZ2</accession>
<gene>
    <name evidence="2" type="ORF">ENP70_06515</name>
</gene>
<evidence type="ECO:0000313" key="2">
    <source>
        <dbReference type="EMBL" id="HEB43343.1"/>
    </source>
</evidence>
<feature type="region of interest" description="Disordered" evidence="1">
    <location>
        <begin position="33"/>
        <end position="61"/>
    </location>
</feature>
<comment type="caution">
    <text evidence="2">The sequence shown here is derived from an EMBL/GenBank/DDBJ whole genome shotgun (WGS) entry which is preliminary data.</text>
</comment>
<protein>
    <submittedName>
        <fullName evidence="2">Uncharacterized protein</fullName>
    </submittedName>
</protein>
<dbReference type="EMBL" id="DSKI01000343">
    <property type="protein sequence ID" value="HEB43343.1"/>
    <property type="molecule type" value="Genomic_DNA"/>
</dbReference>
<organism evidence="2">
    <name type="scientific">Agrobacterium albertimagni</name>
    <dbReference type="NCBI Taxonomy" id="147266"/>
    <lineage>
        <taxon>Bacteria</taxon>
        <taxon>Pseudomonadati</taxon>
        <taxon>Pseudomonadota</taxon>
        <taxon>Alphaproteobacteria</taxon>
        <taxon>Hyphomicrobiales</taxon>
        <taxon>Rhizobiaceae</taxon>
        <taxon>Rhizobium/Agrobacterium group</taxon>
        <taxon>Agrobacterium</taxon>
    </lineage>
</organism>
<name>A0A7C1SXZ2_9HYPH</name>
<evidence type="ECO:0000256" key="1">
    <source>
        <dbReference type="SAM" id="MobiDB-lite"/>
    </source>
</evidence>
<sequence length="190" mass="20907">MWLRTTDSKSTPSRKAELEAELAKIKAAQASLMQQIQNRHAEGRPGDEPAEEFSGEDREAEGAVQCQTMAIGIRKLIFLARNNADGLAKRRLMPIVRDLIQTVVSGITPGHQPASLHVHGDIAHVMASMHVIDVLQHQFTTSAQNDPTARMVSTEIHTEHKKNNLIKANIKELSSCSRMLFGFDVHVAGA</sequence>
<dbReference type="AlphaFoldDB" id="A0A7C1SXZ2"/>